<dbReference type="Gene3D" id="2.60.120.10">
    <property type="entry name" value="Jelly Rolls"/>
    <property type="match status" value="1"/>
</dbReference>
<dbReference type="PROSITE" id="PS50042">
    <property type="entry name" value="CNMP_BINDING_3"/>
    <property type="match status" value="1"/>
</dbReference>
<evidence type="ECO:0000259" key="1">
    <source>
        <dbReference type="PROSITE" id="PS50042"/>
    </source>
</evidence>
<gene>
    <name evidence="2" type="ORF">G3M70_06680</name>
</gene>
<proteinExistence type="predicted"/>
<dbReference type="InterPro" id="IPR000595">
    <property type="entry name" value="cNMP-bd_dom"/>
</dbReference>
<dbReference type="AlphaFoldDB" id="A0A7T0BVI8"/>
<dbReference type="CDD" id="cd00038">
    <property type="entry name" value="CAP_ED"/>
    <property type="match status" value="1"/>
</dbReference>
<dbReference type="SUPFAM" id="SSF51206">
    <property type="entry name" value="cAMP-binding domain-like"/>
    <property type="match status" value="1"/>
</dbReference>
<evidence type="ECO:0000313" key="3">
    <source>
        <dbReference type="Proteomes" id="UP000594688"/>
    </source>
</evidence>
<dbReference type="InterPro" id="IPR014710">
    <property type="entry name" value="RmlC-like_jellyroll"/>
</dbReference>
<dbReference type="Pfam" id="PF00027">
    <property type="entry name" value="cNMP_binding"/>
    <property type="match status" value="1"/>
</dbReference>
<reference evidence="2 3" key="1">
    <citation type="submission" date="2020-02" db="EMBL/GenBank/DDBJ databases">
        <title>Genomic and physiological characterization of two novel Nitrospinaceae genera.</title>
        <authorList>
            <person name="Mueller A.J."/>
            <person name="Jung M.-Y."/>
            <person name="Strachan C.R."/>
            <person name="Herbold C.W."/>
            <person name="Kirkegaard R.H."/>
            <person name="Daims H."/>
        </authorList>
    </citation>
    <scope>NUCLEOTIDE SEQUENCE [LARGE SCALE GENOMIC DNA]</scope>
    <source>
        <strain evidence="2">EB</strain>
    </source>
</reference>
<protein>
    <submittedName>
        <fullName evidence="2">Cyclic nucleotide-binding domain-containing protein</fullName>
    </submittedName>
</protein>
<sequence>MKSLESILANHPFFEDLKKEFLELITGCASNVCFKAGEFIHRQHADADRFYVIRQGKVALELCPPGRNPITLQTVNEGEILGWAWLVPPYHWHCDAQAVELTRAIALDGKCLRKKCQEDHDFGFELLSRILPILGQRMEATQIQLLDIYGSQQKN</sequence>
<accession>A0A7T0BVI8</accession>
<feature type="domain" description="Cyclic nucleotide-binding" evidence="1">
    <location>
        <begin position="13"/>
        <end position="82"/>
    </location>
</feature>
<dbReference type="Proteomes" id="UP000594688">
    <property type="component" value="Chromosome"/>
</dbReference>
<name>A0A7T0BVI8_9BACT</name>
<dbReference type="InterPro" id="IPR018490">
    <property type="entry name" value="cNMP-bd_dom_sf"/>
</dbReference>
<organism evidence="2 3">
    <name type="scientific">Candidatus Nitronauta litoralis</name>
    <dbReference type="NCBI Taxonomy" id="2705533"/>
    <lineage>
        <taxon>Bacteria</taxon>
        <taxon>Pseudomonadati</taxon>
        <taxon>Nitrospinota/Tectimicrobiota group</taxon>
        <taxon>Nitrospinota</taxon>
        <taxon>Nitrospinia</taxon>
        <taxon>Nitrospinales</taxon>
        <taxon>Nitrospinaceae</taxon>
        <taxon>Candidatus Nitronauta</taxon>
    </lineage>
</organism>
<dbReference type="KEGG" id="nli:G3M70_06680"/>
<dbReference type="EMBL" id="CP048685">
    <property type="protein sequence ID" value="QPJ61587.1"/>
    <property type="molecule type" value="Genomic_DNA"/>
</dbReference>
<evidence type="ECO:0000313" key="2">
    <source>
        <dbReference type="EMBL" id="QPJ61587.1"/>
    </source>
</evidence>
<dbReference type="SMART" id="SM00100">
    <property type="entry name" value="cNMP"/>
    <property type="match status" value="1"/>
</dbReference>